<dbReference type="InterPro" id="IPR029063">
    <property type="entry name" value="SAM-dependent_MTases_sf"/>
</dbReference>
<keyword evidence="2" id="KW-0812">Transmembrane</keyword>
<dbReference type="InterPro" id="IPR036291">
    <property type="entry name" value="NAD(P)-bd_dom_sf"/>
</dbReference>
<keyword evidence="5" id="KW-1185">Reference proteome</keyword>
<organism evidence="4 5">
    <name type="scientific">Undibacterium squillarum</name>
    <dbReference type="NCBI Taxonomy" id="1131567"/>
    <lineage>
        <taxon>Bacteria</taxon>
        <taxon>Pseudomonadati</taxon>
        <taxon>Pseudomonadota</taxon>
        <taxon>Betaproteobacteria</taxon>
        <taxon>Burkholderiales</taxon>
        <taxon>Oxalobacteraceae</taxon>
        <taxon>Undibacterium</taxon>
    </lineage>
</organism>
<keyword evidence="2" id="KW-1133">Transmembrane helix</keyword>
<dbReference type="EMBL" id="BMYU01000004">
    <property type="protein sequence ID" value="GGX40844.1"/>
    <property type="molecule type" value="Genomic_DNA"/>
</dbReference>
<sequence length="632" mass="70954">MLHFLSNLSRRQKQMLAMAMDFISLPVLLAVAIWLRYEGLNPELLRHYFWLLIAAPLISIPLFARIGLYRAVVRFIDQKIIGVIVLGASVSVLVLTFISLMLHILPISRAVFGFFWMGSIFYLSASRFAARHWLARVSLLEDAIPVCIYGAGQAGAQLAAMMRHDSQYVCVAFVDDNPQKHAALIGGVRVYAPQELGKLIAKFEIRELLLAMPSISRSRHKQILDQLEPFKLKIRLTPSLKTLMSGQLKMQDVREVEVEDLLGRDPVEPDQRLLSQCIRAQHVAVTGAGGSIGSELCRQILRQQPKRLILIESSEFALYTIEQELQQLARQYAPDCELFPVLCSVRQQDKLETIFSSFAIRTVYHAAAYKHVPLVEHNPAEGVLNNVFGTLSVAQAAMATGVSNFVLISTDKAVRPTNVMGTTKRVAELILQAFSREQKGTRFCMVRFGNVLGSSGSVVPLFKKQILAGGPVTLTHPDITRYFMTIPEAAQLVIQAGAMGEGGDVFVLNMGEPVRIQDLARRMIHLFGLEVRSEASPNGDIEIRHVGLRPGEKLYEELLIGDNVEGTNHPLIMRAQETELPWEVLQQKLERLRFACDQNQAQEIRQLLLELVAEYQPQCEIEDFLWKQRQVS</sequence>
<feature type="domain" description="Polysaccharide biosynthesis protein CapD-like" evidence="3">
    <location>
        <begin position="283"/>
        <end position="576"/>
    </location>
</feature>
<evidence type="ECO:0000256" key="2">
    <source>
        <dbReference type="SAM" id="Phobius"/>
    </source>
</evidence>
<dbReference type="Proteomes" id="UP000653343">
    <property type="component" value="Unassembled WGS sequence"/>
</dbReference>
<feature type="transmembrane region" description="Helical" evidence="2">
    <location>
        <begin position="47"/>
        <end position="68"/>
    </location>
</feature>
<name>A0ABQ2XXM7_9BURK</name>
<dbReference type="RefSeq" id="WP_189356949.1">
    <property type="nucleotide sequence ID" value="NZ_BMYU01000004.1"/>
</dbReference>
<dbReference type="SUPFAM" id="SSF53335">
    <property type="entry name" value="S-adenosyl-L-methionine-dependent methyltransferases"/>
    <property type="match status" value="1"/>
</dbReference>
<dbReference type="InterPro" id="IPR051203">
    <property type="entry name" value="Polysaccharide_Synthase-Rel"/>
</dbReference>
<dbReference type="Gene3D" id="3.40.50.720">
    <property type="entry name" value="NAD(P)-binding Rossmann-like Domain"/>
    <property type="match status" value="2"/>
</dbReference>
<dbReference type="PANTHER" id="PTHR43318:SF1">
    <property type="entry name" value="POLYSACCHARIDE BIOSYNTHESIS PROTEIN EPSC-RELATED"/>
    <property type="match status" value="1"/>
</dbReference>
<dbReference type="Pfam" id="PF13727">
    <property type="entry name" value="CoA_binding_3"/>
    <property type="match status" value="1"/>
</dbReference>
<reference evidence="5" key="1">
    <citation type="journal article" date="2019" name="Int. J. Syst. Evol. Microbiol.">
        <title>The Global Catalogue of Microorganisms (GCM) 10K type strain sequencing project: providing services to taxonomists for standard genome sequencing and annotation.</title>
        <authorList>
            <consortium name="The Broad Institute Genomics Platform"/>
            <consortium name="The Broad Institute Genome Sequencing Center for Infectious Disease"/>
            <person name="Wu L."/>
            <person name="Ma J."/>
        </authorList>
    </citation>
    <scope>NUCLEOTIDE SEQUENCE [LARGE SCALE GENOMIC DNA]</scope>
    <source>
        <strain evidence="5">KCTC 23917</strain>
    </source>
</reference>
<protein>
    <submittedName>
        <fullName evidence="4">Nucleoside-diphosphate sugar epimerase</fullName>
    </submittedName>
</protein>
<accession>A0ABQ2XXM7</accession>
<dbReference type="Pfam" id="PF02719">
    <property type="entry name" value="Polysacc_synt_2"/>
    <property type="match status" value="1"/>
</dbReference>
<comment type="similarity">
    <text evidence="1">Belongs to the polysaccharide synthase family.</text>
</comment>
<keyword evidence="2" id="KW-0472">Membrane</keyword>
<feature type="transmembrane region" description="Helical" evidence="2">
    <location>
        <begin position="80"/>
        <end position="104"/>
    </location>
</feature>
<comment type="caution">
    <text evidence="4">The sequence shown here is derived from an EMBL/GenBank/DDBJ whole genome shotgun (WGS) entry which is preliminary data.</text>
</comment>
<gene>
    <name evidence="4" type="primary">wbfY</name>
    <name evidence="4" type="ORF">GCM10010946_19040</name>
</gene>
<evidence type="ECO:0000313" key="5">
    <source>
        <dbReference type="Proteomes" id="UP000653343"/>
    </source>
</evidence>
<dbReference type="InterPro" id="IPR003869">
    <property type="entry name" value="Polysac_CapD-like"/>
</dbReference>
<feature type="transmembrane region" description="Helical" evidence="2">
    <location>
        <begin position="15"/>
        <end position="35"/>
    </location>
</feature>
<dbReference type="SUPFAM" id="SSF51735">
    <property type="entry name" value="NAD(P)-binding Rossmann-fold domains"/>
    <property type="match status" value="1"/>
</dbReference>
<evidence type="ECO:0000259" key="3">
    <source>
        <dbReference type="Pfam" id="PF02719"/>
    </source>
</evidence>
<proteinExistence type="inferred from homology"/>
<dbReference type="CDD" id="cd05237">
    <property type="entry name" value="UDP_invert_4-6DH_SDR_e"/>
    <property type="match status" value="1"/>
</dbReference>
<evidence type="ECO:0000313" key="4">
    <source>
        <dbReference type="EMBL" id="GGX40844.1"/>
    </source>
</evidence>
<dbReference type="PANTHER" id="PTHR43318">
    <property type="entry name" value="UDP-N-ACETYLGLUCOSAMINE 4,6-DEHYDRATASE"/>
    <property type="match status" value="1"/>
</dbReference>
<evidence type="ECO:0000256" key="1">
    <source>
        <dbReference type="ARBA" id="ARBA00007430"/>
    </source>
</evidence>